<sequence>MAMNLDEIKTETCKDKTMLKAIEYVKTGKWHEMKDLNEEEISIEDLTMLRHVRDELTVHSDNVLLKK</sequence>
<protein>
    <submittedName>
        <fullName evidence="1">Uncharacterized protein</fullName>
    </submittedName>
</protein>
<proteinExistence type="predicted"/>
<reference evidence="1" key="1">
    <citation type="journal article" date="2019" name="bioRxiv">
        <title>The Genome of the Zebra Mussel, Dreissena polymorpha: A Resource for Invasive Species Research.</title>
        <authorList>
            <person name="McCartney M.A."/>
            <person name="Auch B."/>
            <person name="Kono T."/>
            <person name="Mallez S."/>
            <person name="Zhang Y."/>
            <person name="Obille A."/>
            <person name="Becker A."/>
            <person name="Abrahante J.E."/>
            <person name="Garbe J."/>
            <person name="Badalamenti J.P."/>
            <person name="Herman A."/>
            <person name="Mangelson H."/>
            <person name="Liachko I."/>
            <person name="Sullivan S."/>
            <person name="Sone E.D."/>
            <person name="Koren S."/>
            <person name="Silverstein K.A.T."/>
            <person name="Beckman K.B."/>
            <person name="Gohl D.M."/>
        </authorList>
    </citation>
    <scope>NUCLEOTIDE SEQUENCE</scope>
    <source>
        <strain evidence="1">Duluth1</strain>
        <tissue evidence="1">Whole animal</tissue>
    </source>
</reference>
<evidence type="ECO:0000313" key="2">
    <source>
        <dbReference type="Proteomes" id="UP000828390"/>
    </source>
</evidence>
<reference evidence="1" key="2">
    <citation type="submission" date="2020-11" db="EMBL/GenBank/DDBJ databases">
        <authorList>
            <person name="McCartney M.A."/>
            <person name="Auch B."/>
            <person name="Kono T."/>
            <person name="Mallez S."/>
            <person name="Becker A."/>
            <person name="Gohl D.M."/>
            <person name="Silverstein K.A.T."/>
            <person name="Koren S."/>
            <person name="Bechman K.B."/>
            <person name="Herman A."/>
            <person name="Abrahante J.E."/>
            <person name="Garbe J."/>
        </authorList>
    </citation>
    <scope>NUCLEOTIDE SEQUENCE</scope>
    <source>
        <strain evidence="1">Duluth1</strain>
        <tissue evidence="1">Whole animal</tissue>
    </source>
</reference>
<name>A0A9D4JM25_DREPO</name>
<dbReference type="EMBL" id="JAIWYP010000005">
    <property type="protein sequence ID" value="KAH3817085.1"/>
    <property type="molecule type" value="Genomic_DNA"/>
</dbReference>
<keyword evidence="2" id="KW-1185">Reference proteome</keyword>
<accession>A0A9D4JM25</accession>
<gene>
    <name evidence="1" type="ORF">DPMN_118614</name>
</gene>
<dbReference type="Proteomes" id="UP000828390">
    <property type="component" value="Unassembled WGS sequence"/>
</dbReference>
<dbReference type="AlphaFoldDB" id="A0A9D4JM25"/>
<evidence type="ECO:0000313" key="1">
    <source>
        <dbReference type="EMBL" id="KAH3817085.1"/>
    </source>
</evidence>
<comment type="caution">
    <text evidence="1">The sequence shown here is derived from an EMBL/GenBank/DDBJ whole genome shotgun (WGS) entry which is preliminary data.</text>
</comment>
<organism evidence="1 2">
    <name type="scientific">Dreissena polymorpha</name>
    <name type="common">Zebra mussel</name>
    <name type="synonym">Mytilus polymorpha</name>
    <dbReference type="NCBI Taxonomy" id="45954"/>
    <lineage>
        <taxon>Eukaryota</taxon>
        <taxon>Metazoa</taxon>
        <taxon>Spiralia</taxon>
        <taxon>Lophotrochozoa</taxon>
        <taxon>Mollusca</taxon>
        <taxon>Bivalvia</taxon>
        <taxon>Autobranchia</taxon>
        <taxon>Heteroconchia</taxon>
        <taxon>Euheterodonta</taxon>
        <taxon>Imparidentia</taxon>
        <taxon>Neoheterodontei</taxon>
        <taxon>Myida</taxon>
        <taxon>Dreissenoidea</taxon>
        <taxon>Dreissenidae</taxon>
        <taxon>Dreissena</taxon>
    </lineage>
</organism>